<reference evidence="7" key="1">
    <citation type="journal article" date="2014" name="Int. J. Syst. Evol. Microbiol.">
        <title>Complete genome of a new Firmicutes species belonging to the dominant human colonic microbiota ('Ruminococcus bicirculans') reveals two chromosomes and a selective capacity to utilize plant glucans.</title>
        <authorList>
            <consortium name="NISC Comparative Sequencing Program"/>
            <person name="Wegmann U."/>
            <person name="Louis P."/>
            <person name="Goesmann A."/>
            <person name="Henrissat B."/>
            <person name="Duncan S.H."/>
            <person name="Flint H.J."/>
        </authorList>
    </citation>
    <scope>NUCLEOTIDE SEQUENCE</scope>
    <source>
        <strain evidence="7">NBRC 109915</strain>
    </source>
</reference>
<reference evidence="7" key="2">
    <citation type="submission" date="2023-01" db="EMBL/GenBank/DDBJ databases">
        <title>Draft genome sequence of Sulfitobacter pacificus strain NBRC 109915.</title>
        <authorList>
            <person name="Sun Q."/>
            <person name="Mori K."/>
        </authorList>
    </citation>
    <scope>NUCLEOTIDE SEQUENCE</scope>
    <source>
        <strain evidence="7">NBRC 109915</strain>
    </source>
</reference>
<dbReference type="PANTHER" id="PTHR30086">
    <property type="entry name" value="ARGININE EXPORTER PROTEIN ARGO"/>
    <property type="match status" value="1"/>
</dbReference>
<keyword evidence="2" id="KW-1003">Cell membrane</keyword>
<feature type="transmembrane region" description="Helical" evidence="6">
    <location>
        <begin position="6"/>
        <end position="30"/>
    </location>
</feature>
<feature type="transmembrane region" description="Helical" evidence="6">
    <location>
        <begin position="148"/>
        <end position="170"/>
    </location>
</feature>
<evidence type="ECO:0000313" key="8">
    <source>
        <dbReference type="Proteomes" id="UP001161388"/>
    </source>
</evidence>
<dbReference type="Pfam" id="PF01810">
    <property type="entry name" value="LysE"/>
    <property type="match status" value="1"/>
</dbReference>
<evidence type="ECO:0000256" key="3">
    <source>
        <dbReference type="ARBA" id="ARBA00022692"/>
    </source>
</evidence>
<protein>
    <submittedName>
        <fullName evidence="7">Transporter</fullName>
    </submittedName>
</protein>
<dbReference type="Proteomes" id="UP001161388">
    <property type="component" value="Unassembled WGS sequence"/>
</dbReference>
<dbReference type="PANTHER" id="PTHR30086:SF20">
    <property type="entry name" value="ARGININE EXPORTER PROTEIN ARGO-RELATED"/>
    <property type="match status" value="1"/>
</dbReference>
<keyword evidence="8" id="KW-1185">Reference proteome</keyword>
<evidence type="ECO:0000256" key="4">
    <source>
        <dbReference type="ARBA" id="ARBA00022989"/>
    </source>
</evidence>
<keyword evidence="5 6" id="KW-0472">Membrane</keyword>
<dbReference type="InterPro" id="IPR001123">
    <property type="entry name" value="LeuE-type"/>
</dbReference>
<gene>
    <name evidence="7" type="ORF">GCM10007927_16790</name>
</gene>
<accession>A0ABQ5VIL6</accession>
<keyword evidence="4 6" id="KW-1133">Transmembrane helix</keyword>
<feature type="transmembrane region" description="Helical" evidence="6">
    <location>
        <begin position="42"/>
        <end position="63"/>
    </location>
</feature>
<feature type="transmembrane region" description="Helical" evidence="6">
    <location>
        <begin position="69"/>
        <end position="90"/>
    </location>
</feature>
<dbReference type="RefSeq" id="WP_284372439.1">
    <property type="nucleotide sequence ID" value="NZ_BSNL01000001.1"/>
</dbReference>
<evidence type="ECO:0000256" key="2">
    <source>
        <dbReference type="ARBA" id="ARBA00022475"/>
    </source>
</evidence>
<evidence type="ECO:0000256" key="6">
    <source>
        <dbReference type="SAM" id="Phobius"/>
    </source>
</evidence>
<evidence type="ECO:0000256" key="1">
    <source>
        <dbReference type="ARBA" id="ARBA00004651"/>
    </source>
</evidence>
<comment type="subcellular location">
    <subcellularLocation>
        <location evidence="1">Cell membrane</location>
        <topology evidence="1">Multi-pass membrane protein</topology>
    </subcellularLocation>
</comment>
<organism evidence="7 8">
    <name type="scientific">Sulfitobacter pacificus</name>
    <dbReference type="NCBI Taxonomy" id="1499314"/>
    <lineage>
        <taxon>Bacteria</taxon>
        <taxon>Pseudomonadati</taxon>
        <taxon>Pseudomonadota</taxon>
        <taxon>Alphaproteobacteria</taxon>
        <taxon>Rhodobacterales</taxon>
        <taxon>Roseobacteraceae</taxon>
        <taxon>Sulfitobacter</taxon>
    </lineage>
</organism>
<feature type="transmembrane region" description="Helical" evidence="6">
    <location>
        <begin position="111"/>
        <end position="136"/>
    </location>
</feature>
<proteinExistence type="predicted"/>
<evidence type="ECO:0000313" key="7">
    <source>
        <dbReference type="EMBL" id="GLQ26876.1"/>
    </source>
</evidence>
<dbReference type="EMBL" id="BSNL01000001">
    <property type="protein sequence ID" value="GLQ26876.1"/>
    <property type="molecule type" value="Genomic_DNA"/>
</dbReference>
<comment type="caution">
    <text evidence="7">The sequence shown here is derived from an EMBL/GenBank/DDBJ whole genome shotgun (WGS) entry which is preliminary data.</text>
</comment>
<sequence>MTLTLAHMAAFNAVLILSILSPGAAFLMAVRSTVSHGRHAGLATGFGLGLMASLWTLAALLGMDVLFAIFPWAFTALKIGGAAYLIYLAITTWRGAKVPVVAATRPQGRAFMDGILVNLGNPKSVLFAAAVLVVIFPPEMSGFEIALITLNHLTLEILFYTACAFILSAPAARTRYLRAKPLLDRIAALLLGGLGLKLLLQR</sequence>
<name>A0ABQ5VIL6_9RHOB</name>
<evidence type="ECO:0000256" key="5">
    <source>
        <dbReference type="ARBA" id="ARBA00023136"/>
    </source>
</evidence>
<keyword evidence="3 6" id="KW-0812">Transmembrane</keyword>